<keyword evidence="3" id="KW-1185">Reference proteome</keyword>
<gene>
    <name evidence="2" type="ORF">K443DRAFT_92611</name>
</gene>
<dbReference type="HOGENOM" id="CLU_2855903_0_0_1"/>
<reference evidence="2 3" key="1">
    <citation type="submission" date="2014-04" db="EMBL/GenBank/DDBJ databases">
        <authorList>
            <consortium name="DOE Joint Genome Institute"/>
            <person name="Kuo A."/>
            <person name="Kohler A."/>
            <person name="Nagy L.G."/>
            <person name="Floudas D."/>
            <person name="Copeland A."/>
            <person name="Barry K.W."/>
            <person name="Cichocki N."/>
            <person name="Veneault-Fourrey C."/>
            <person name="LaButti K."/>
            <person name="Lindquist E.A."/>
            <person name="Lipzen A."/>
            <person name="Lundell T."/>
            <person name="Morin E."/>
            <person name="Murat C."/>
            <person name="Sun H."/>
            <person name="Tunlid A."/>
            <person name="Henrissat B."/>
            <person name="Grigoriev I.V."/>
            <person name="Hibbett D.S."/>
            <person name="Martin F."/>
            <person name="Nordberg H.P."/>
            <person name="Cantor M.N."/>
            <person name="Hua S.X."/>
        </authorList>
    </citation>
    <scope>NUCLEOTIDE SEQUENCE [LARGE SCALE GENOMIC DNA]</scope>
    <source>
        <strain evidence="2 3">LaAM-08-1</strain>
    </source>
</reference>
<accession>A0A0C9WXY7</accession>
<feature type="compositionally biased region" description="Polar residues" evidence="1">
    <location>
        <begin position="12"/>
        <end position="21"/>
    </location>
</feature>
<dbReference type="Proteomes" id="UP000054477">
    <property type="component" value="Unassembled WGS sequence"/>
</dbReference>
<protein>
    <submittedName>
        <fullName evidence="2">Uncharacterized protein</fullName>
    </submittedName>
</protein>
<feature type="non-terminal residue" evidence="2">
    <location>
        <position position="65"/>
    </location>
</feature>
<feature type="region of interest" description="Disordered" evidence="1">
    <location>
        <begin position="1"/>
        <end position="22"/>
    </location>
</feature>
<evidence type="ECO:0000313" key="3">
    <source>
        <dbReference type="Proteomes" id="UP000054477"/>
    </source>
</evidence>
<dbReference type="AlphaFoldDB" id="A0A0C9WXY7"/>
<dbReference type="EMBL" id="KN838567">
    <property type="protein sequence ID" value="KIK04620.1"/>
    <property type="molecule type" value="Genomic_DNA"/>
</dbReference>
<name>A0A0C9WXY7_9AGAR</name>
<evidence type="ECO:0000256" key="1">
    <source>
        <dbReference type="SAM" id="MobiDB-lite"/>
    </source>
</evidence>
<sequence>IFDSPNPAYSFHGSNSSNSKDNGFVAMKVYCLKYTHFASVDRVVELTTFPTTLQATQMKIRNLYR</sequence>
<dbReference type="OrthoDB" id="10478291at2759"/>
<evidence type="ECO:0000313" key="2">
    <source>
        <dbReference type="EMBL" id="KIK04620.1"/>
    </source>
</evidence>
<proteinExistence type="predicted"/>
<reference evidence="3" key="2">
    <citation type="submission" date="2015-01" db="EMBL/GenBank/DDBJ databases">
        <title>Evolutionary Origins and Diversification of the Mycorrhizal Mutualists.</title>
        <authorList>
            <consortium name="DOE Joint Genome Institute"/>
            <consortium name="Mycorrhizal Genomics Consortium"/>
            <person name="Kohler A."/>
            <person name="Kuo A."/>
            <person name="Nagy L.G."/>
            <person name="Floudas D."/>
            <person name="Copeland A."/>
            <person name="Barry K.W."/>
            <person name="Cichocki N."/>
            <person name="Veneault-Fourrey C."/>
            <person name="LaButti K."/>
            <person name="Lindquist E.A."/>
            <person name="Lipzen A."/>
            <person name="Lundell T."/>
            <person name="Morin E."/>
            <person name="Murat C."/>
            <person name="Riley R."/>
            <person name="Ohm R."/>
            <person name="Sun H."/>
            <person name="Tunlid A."/>
            <person name="Henrissat B."/>
            <person name="Grigoriev I.V."/>
            <person name="Hibbett D.S."/>
            <person name="Martin F."/>
        </authorList>
    </citation>
    <scope>NUCLEOTIDE SEQUENCE [LARGE SCALE GENOMIC DNA]</scope>
    <source>
        <strain evidence="3">LaAM-08-1</strain>
    </source>
</reference>
<organism evidence="2 3">
    <name type="scientific">Laccaria amethystina LaAM-08-1</name>
    <dbReference type="NCBI Taxonomy" id="1095629"/>
    <lineage>
        <taxon>Eukaryota</taxon>
        <taxon>Fungi</taxon>
        <taxon>Dikarya</taxon>
        <taxon>Basidiomycota</taxon>
        <taxon>Agaricomycotina</taxon>
        <taxon>Agaricomycetes</taxon>
        <taxon>Agaricomycetidae</taxon>
        <taxon>Agaricales</taxon>
        <taxon>Agaricineae</taxon>
        <taxon>Hydnangiaceae</taxon>
        <taxon>Laccaria</taxon>
    </lineage>
</organism>